<dbReference type="STRING" id="1333662.LPB303_07150"/>
<dbReference type="RefSeq" id="WP_068449251.1">
    <property type="nucleotide sequence ID" value="NZ_CP150660.1"/>
</dbReference>
<accession>A0A176TCA7</accession>
<comment type="caution">
    <text evidence="2">The sequence shown here is derived from an EMBL/GenBank/DDBJ whole genome shotgun (WGS) entry which is preliminary data.</text>
</comment>
<dbReference type="AlphaFoldDB" id="A0A176TCA7"/>
<dbReference type="EMBL" id="LVWE01000028">
    <property type="protein sequence ID" value="OAD45517.1"/>
    <property type="molecule type" value="Genomic_DNA"/>
</dbReference>
<protein>
    <recommendedName>
        <fullName evidence="4">GLPGLI family protein</fullName>
    </recommendedName>
</protein>
<keyword evidence="1" id="KW-0732">Signal</keyword>
<feature type="chain" id="PRO_5008049781" description="GLPGLI family protein" evidence="1">
    <location>
        <begin position="20"/>
        <end position="127"/>
    </location>
</feature>
<proteinExistence type="predicted"/>
<gene>
    <name evidence="2" type="ORF">LPB303_07150</name>
</gene>
<evidence type="ECO:0000313" key="2">
    <source>
        <dbReference type="EMBL" id="OAD45517.1"/>
    </source>
</evidence>
<keyword evidence="3" id="KW-1185">Reference proteome</keyword>
<dbReference type="OrthoDB" id="1202794at2"/>
<evidence type="ECO:0008006" key="4">
    <source>
        <dbReference type="Google" id="ProtNLM"/>
    </source>
</evidence>
<evidence type="ECO:0000256" key="1">
    <source>
        <dbReference type="SAM" id="SignalP"/>
    </source>
</evidence>
<dbReference type="Proteomes" id="UP000076923">
    <property type="component" value="Unassembled WGS sequence"/>
</dbReference>
<organism evidence="2 3">
    <name type="scientific">Polaribacter atrinae</name>
    <dbReference type="NCBI Taxonomy" id="1333662"/>
    <lineage>
        <taxon>Bacteria</taxon>
        <taxon>Pseudomonadati</taxon>
        <taxon>Bacteroidota</taxon>
        <taxon>Flavobacteriia</taxon>
        <taxon>Flavobacteriales</taxon>
        <taxon>Flavobacteriaceae</taxon>
    </lineage>
</organism>
<evidence type="ECO:0000313" key="3">
    <source>
        <dbReference type="Proteomes" id="UP000076923"/>
    </source>
</evidence>
<name>A0A176TCA7_9FLAO</name>
<reference evidence="2 3" key="1">
    <citation type="submission" date="2016-02" db="EMBL/GenBank/DDBJ databases">
        <title>Draft genome sequence of Polaribacter atrinae KACC17473.</title>
        <authorList>
            <person name="Shin S.-K."/>
            <person name="Yi H."/>
        </authorList>
    </citation>
    <scope>NUCLEOTIDE SEQUENCE [LARGE SCALE GENOMIC DNA]</scope>
    <source>
        <strain evidence="2 3">KACC 17473</strain>
    </source>
</reference>
<feature type="signal peptide" evidence="1">
    <location>
        <begin position="1"/>
        <end position="19"/>
    </location>
</feature>
<sequence>MKKYNFLLLTLFVGSFCFSQQQTTNNNFIPVSIYTSSFQLTADVNPSYTSINKDLNFKKQYKFSTISFEEIDDNQFLISDKNLSTKATRFIYDDYKSYRDEYLLKGFLQKNDPTRWDPINFKQPNLN</sequence>